<dbReference type="GO" id="GO:0005524">
    <property type="term" value="F:ATP binding"/>
    <property type="evidence" value="ECO:0007669"/>
    <property type="project" value="UniProtKB-KW"/>
</dbReference>
<dbReference type="InterPro" id="IPR003593">
    <property type="entry name" value="AAA+_ATPase"/>
</dbReference>
<evidence type="ECO:0000313" key="4">
    <source>
        <dbReference type="Proteomes" id="UP001327986"/>
    </source>
</evidence>
<organism evidence="3 4">
    <name type="scientific">Dehalococcoides mccartyi</name>
    <dbReference type="NCBI Taxonomy" id="61435"/>
    <lineage>
        <taxon>Bacteria</taxon>
        <taxon>Bacillati</taxon>
        <taxon>Chloroflexota</taxon>
        <taxon>Dehalococcoidia</taxon>
        <taxon>Dehalococcoidales</taxon>
        <taxon>Dehalococcoidaceae</taxon>
        <taxon>Dehalococcoides</taxon>
    </lineage>
</organism>
<proteinExistence type="predicted"/>
<dbReference type="InterPro" id="IPR027417">
    <property type="entry name" value="P-loop_NTPase"/>
</dbReference>
<dbReference type="PANTHER" id="PTHR30050">
    <property type="entry name" value="CHROMOSOMAL REPLICATION INITIATOR PROTEIN DNAA"/>
    <property type="match status" value="1"/>
</dbReference>
<feature type="domain" description="AAA+ ATPase" evidence="2">
    <location>
        <begin position="310"/>
        <end position="436"/>
    </location>
</feature>
<dbReference type="AlphaFoldDB" id="A0AB38ZB90"/>
<dbReference type="CDD" id="cd00009">
    <property type="entry name" value="AAA"/>
    <property type="match status" value="2"/>
</dbReference>
<gene>
    <name evidence="3" type="ORF">VLL09_02595</name>
</gene>
<evidence type="ECO:0000256" key="1">
    <source>
        <dbReference type="SAM" id="MobiDB-lite"/>
    </source>
</evidence>
<dbReference type="EMBL" id="CP141531">
    <property type="protein sequence ID" value="WRO07793.1"/>
    <property type="molecule type" value="Genomic_DNA"/>
</dbReference>
<dbReference type="Pfam" id="PF01695">
    <property type="entry name" value="IstB_IS21"/>
    <property type="match status" value="2"/>
</dbReference>
<dbReference type="PANTHER" id="PTHR30050:SF4">
    <property type="entry name" value="ATP-BINDING PROTEIN RV3427C IN INSERTION SEQUENCE-RELATED"/>
    <property type="match status" value="1"/>
</dbReference>
<sequence>MEHIKDILGKQINIKGSSSTTSSKGKADKAAEENLCPLCKGAKFVYPVSAEGVTDFSRVIPCQCTQTESGADREKRLLTYSCLGGLQKYTFEKLNSLGKSEEPHNQNMFSQAYNAALDFASKPAGWLVFSGPSGAGKTHLAAAIANKRLAMGQPVLYKRASELIDDLKKSFEPDSEAAYSQSFDILKNAPLLIIDDLTVQSGSDWSKEKLDQLLTYRFSQELPTIITLSTPINELDSRIQSRLLDKSVSRIYPVASNPEDTLEYRWDNALALQKKMTFENYDHKRSNLPPEQRQNIEAAYNLALEFSRNPESWLVFQGETGCGKTHLASAIVNERYRQGKPAMFVVVPEFLDHLRSTFSPESKTSYDQMFDAVKNAKLLVLDDFGEQSSTPWAQEKLYQVINYRYNRRLPTVITTRCPLSEIEVAISSRFVDPQISMVFNITAPNFRCDSTGQQKQRPVSRLNRTTRPQR</sequence>
<feature type="domain" description="AAA+ ATPase" evidence="2">
    <location>
        <begin position="123"/>
        <end position="254"/>
    </location>
</feature>
<accession>A0AB38ZB90</accession>
<dbReference type="RefSeq" id="WP_324665326.1">
    <property type="nucleotide sequence ID" value="NZ_CP141531.1"/>
</dbReference>
<protein>
    <submittedName>
        <fullName evidence="3">ATP-binding protein</fullName>
    </submittedName>
</protein>
<evidence type="ECO:0000313" key="3">
    <source>
        <dbReference type="EMBL" id="WRO07793.1"/>
    </source>
</evidence>
<dbReference type="SUPFAM" id="SSF52540">
    <property type="entry name" value="P-loop containing nucleoside triphosphate hydrolases"/>
    <property type="match status" value="2"/>
</dbReference>
<evidence type="ECO:0000259" key="2">
    <source>
        <dbReference type="SMART" id="SM00382"/>
    </source>
</evidence>
<dbReference type="GO" id="GO:0006260">
    <property type="term" value="P:DNA replication"/>
    <property type="evidence" value="ECO:0007669"/>
    <property type="project" value="TreeGrafter"/>
</dbReference>
<feature type="region of interest" description="Disordered" evidence="1">
    <location>
        <begin position="449"/>
        <end position="470"/>
    </location>
</feature>
<keyword evidence="3" id="KW-0547">Nucleotide-binding</keyword>
<dbReference type="Proteomes" id="UP001327986">
    <property type="component" value="Chromosome"/>
</dbReference>
<reference evidence="3" key="1">
    <citation type="submission" date="2023-12" db="EMBL/GenBank/DDBJ databases">
        <title>Isolation of organohalide respiring bacteria Dehalococcoides mccartyi strain GPTCE1 in groundwater collected near a chemical plant in Suzhou, China.</title>
        <authorList>
            <person name="Liu G."/>
        </authorList>
    </citation>
    <scope>NUCLEOTIDE SEQUENCE</scope>
    <source>
        <strain evidence="3">GPTCE1</strain>
    </source>
</reference>
<dbReference type="SMART" id="SM00382">
    <property type="entry name" value="AAA"/>
    <property type="match status" value="2"/>
</dbReference>
<dbReference type="Gene3D" id="3.40.50.300">
    <property type="entry name" value="P-loop containing nucleotide triphosphate hydrolases"/>
    <property type="match status" value="2"/>
</dbReference>
<keyword evidence="3" id="KW-0067">ATP-binding</keyword>
<dbReference type="InterPro" id="IPR002611">
    <property type="entry name" value="IstB_ATP-bd"/>
</dbReference>
<name>A0AB38ZB90_9CHLR</name>